<reference evidence="2" key="1">
    <citation type="submission" date="2020-05" db="EMBL/GenBank/DDBJ databases">
        <authorList>
            <person name="Chiriac C."/>
            <person name="Salcher M."/>
            <person name="Ghai R."/>
            <person name="Kavagutti S V."/>
        </authorList>
    </citation>
    <scope>NUCLEOTIDE SEQUENCE</scope>
</reference>
<dbReference type="AlphaFoldDB" id="A0A6J6D1A7"/>
<protein>
    <submittedName>
        <fullName evidence="2">Unannotated protein</fullName>
    </submittedName>
</protein>
<evidence type="ECO:0000259" key="1">
    <source>
        <dbReference type="Pfam" id="PF01471"/>
    </source>
</evidence>
<dbReference type="InterPro" id="IPR036366">
    <property type="entry name" value="PGBDSf"/>
</dbReference>
<proteinExistence type="predicted"/>
<dbReference type="InterPro" id="IPR002477">
    <property type="entry name" value="Peptidoglycan-bd-like"/>
</dbReference>
<name>A0A6J6D1A7_9ZZZZ</name>
<dbReference type="EMBL" id="CAEZTI010000016">
    <property type="protein sequence ID" value="CAB4557577.1"/>
    <property type="molecule type" value="Genomic_DNA"/>
</dbReference>
<sequence length="261" mass="27885">MKRLLAALLIAGLASCGGATSSTDSTVAVIAATTTVATTPTSTTIPALSNPPSGEKTVACNNKAIGAIYGEKLRLEYCTDTWAMGDTDVDTWNCPKTGCEQTRLYHLADGKWSTTAICHRDKPLTQYALNCYIPNAGPATLAEIPPSDVACQIWITNRALKYVEETGCTPSKADIEAALQGECTGYFQAVALPFEKCDQGPLITEMQKLLRAEGYSVSVDGYFGPAMAMAVYKYQQKKQLAVMGFINQATYTALTGKEACC</sequence>
<dbReference type="SUPFAM" id="SSF47090">
    <property type="entry name" value="PGBD-like"/>
    <property type="match status" value="1"/>
</dbReference>
<dbReference type="InterPro" id="IPR036365">
    <property type="entry name" value="PGBD-like_sf"/>
</dbReference>
<dbReference type="PROSITE" id="PS51257">
    <property type="entry name" value="PROKAR_LIPOPROTEIN"/>
    <property type="match status" value="1"/>
</dbReference>
<organism evidence="2">
    <name type="scientific">freshwater metagenome</name>
    <dbReference type="NCBI Taxonomy" id="449393"/>
    <lineage>
        <taxon>unclassified sequences</taxon>
        <taxon>metagenomes</taxon>
        <taxon>ecological metagenomes</taxon>
    </lineage>
</organism>
<dbReference type="Gene3D" id="1.10.101.10">
    <property type="entry name" value="PGBD-like superfamily/PGBD"/>
    <property type="match status" value="1"/>
</dbReference>
<gene>
    <name evidence="2" type="ORF">UFOPK1619_00162</name>
</gene>
<accession>A0A6J6D1A7</accession>
<evidence type="ECO:0000313" key="2">
    <source>
        <dbReference type="EMBL" id="CAB4557577.1"/>
    </source>
</evidence>
<feature type="domain" description="Peptidoglycan binding-like" evidence="1">
    <location>
        <begin position="199"/>
        <end position="254"/>
    </location>
</feature>
<dbReference type="Pfam" id="PF01471">
    <property type="entry name" value="PG_binding_1"/>
    <property type="match status" value="1"/>
</dbReference>